<dbReference type="InterPro" id="IPR017331">
    <property type="entry name" value="Peptidoglycan_recognition"/>
</dbReference>
<protein>
    <recommendedName>
        <fullName evidence="6">Peptidoglycan-recognition protein</fullName>
    </recommendedName>
</protein>
<evidence type="ECO:0000256" key="7">
    <source>
        <dbReference type="PIRSR" id="PIRSR037945-1"/>
    </source>
</evidence>
<feature type="domain" description="N-acetylmuramoyl-L-alanine amidase" evidence="9">
    <location>
        <begin position="39"/>
        <end position="171"/>
    </location>
</feature>
<evidence type="ECO:0000256" key="6">
    <source>
        <dbReference type="PIRNR" id="PIRNR037945"/>
    </source>
</evidence>
<organism evidence="11 12">
    <name type="scientific">Alligator sinensis</name>
    <name type="common">Chinese alligator</name>
    <dbReference type="NCBI Taxonomy" id="38654"/>
    <lineage>
        <taxon>Eukaryota</taxon>
        <taxon>Metazoa</taxon>
        <taxon>Chordata</taxon>
        <taxon>Craniata</taxon>
        <taxon>Vertebrata</taxon>
        <taxon>Euteleostomi</taxon>
        <taxon>Archelosauria</taxon>
        <taxon>Archosauria</taxon>
        <taxon>Crocodylia</taxon>
        <taxon>Alligatoridae</taxon>
        <taxon>Alligatorinae</taxon>
        <taxon>Alligator</taxon>
    </lineage>
</organism>
<evidence type="ECO:0000259" key="10">
    <source>
        <dbReference type="SMART" id="SM00701"/>
    </source>
</evidence>
<dbReference type="STRING" id="38654.A0A1U7S8F7"/>
<gene>
    <name evidence="12" type="primary">LOC102384876</name>
</gene>
<dbReference type="GO" id="GO:0009253">
    <property type="term" value="P:peptidoglycan catabolic process"/>
    <property type="evidence" value="ECO:0007669"/>
    <property type="project" value="InterPro"/>
</dbReference>
<keyword evidence="2 6" id="KW-0399">Innate immunity</keyword>
<feature type="signal peptide" evidence="8">
    <location>
        <begin position="1"/>
        <end position="17"/>
    </location>
</feature>
<feature type="domain" description="Peptidoglycan recognition protein family" evidence="10">
    <location>
        <begin position="22"/>
        <end position="165"/>
    </location>
</feature>
<comment type="function">
    <text evidence="6">Innate immunity protein that plays several important functions in antimicrobial and antitumor defense systems.</text>
</comment>
<keyword evidence="11" id="KW-1185">Reference proteome</keyword>
<proteinExistence type="inferred from homology"/>
<keyword evidence="5" id="KW-1015">Disulfide bond</keyword>
<dbReference type="FunFam" id="3.40.80.10:FF:000001">
    <property type="entry name" value="Peptidoglycan recognition protein 1"/>
    <property type="match status" value="1"/>
</dbReference>
<evidence type="ECO:0000256" key="1">
    <source>
        <dbReference type="ARBA" id="ARBA00007553"/>
    </source>
</evidence>
<dbReference type="CDD" id="cd06583">
    <property type="entry name" value="PGRP"/>
    <property type="match status" value="1"/>
</dbReference>
<dbReference type="InterPro" id="IPR002502">
    <property type="entry name" value="Amidase_domain"/>
</dbReference>
<dbReference type="PANTHER" id="PTHR11022">
    <property type="entry name" value="PEPTIDOGLYCAN RECOGNITION PROTEIN"/>
    <property type="match status" value="1"/>
</dbReference>
<dbReference type="OrthoDB" id="10001926at2759"/>
<evidence type="ECO:0000256" key="4">
    <source>
        <dbReference type="ARBA" id="ARBA00022859"/>
    </source>
</evidence>
<dbReference type="RefSeq" id="XP_006031037.1">
    <property type="nucleotide sequence ID" value="XM_006030975.3"/>
</dbReference>
<keyword evidence="4 6" id="KW-0391">Immunity</keyword>
<dbReference type="InterPro" id="IPR006619">
    <property type="entry name" value="PGRP_domain_met/bac"/>
</dbReference>
<evidence type="ECO:0000256" key="2">
    <source>
        <dbReference type="ARBA" id="ARBA00022588"/>
    </source>
</evidence>
<comment type="similarity">
    <text evidence="1 6">Belongs to the N-acetylmuramoyl-L-alanine amidase 2 family.</text>
</comment>
<dbReference type="GO" id="GO:0008745">
    <property type="term" value="F:N-acetylmuramoyl-L-alanine amidase activity"/>
    <property type="evidence" value="ECO:0007669"/>
    <property type="project" value="InterPro"/>
</dbReference>
<evidence type="ECO:0000256" key="8">
    <source>
        <dbReference type="SAM" id="SignalP"/>
    </source>
</evidence>
<dbReference type="KEGG" id="asn:102384876"/>
<dbReference type="GO" id="GO:0008270">
    <property type="term" value="F:zinc ion binding"/>
    <property type="evidence" value="ECO:0007669"/>
    <property type="project" value="InterPro"/>
</dbReference>
<dbReference type="GeneID" id="102384876"/>
<dbReference type="PIRSF" id="PIRSF037945">
    <property type="entry name" value="PGRPs"/>
    <property type="match status" value="1"/>
</dbReference>
<dbReference type="SMART" id="SM00701">
    <property type="entry name" value="PGRP"/>
    <property type="match status" value="1"/>
</dbReference>
<name>A0A1U7S8F7_ALLSI</name>
<evidence type="ECO:0000313" key="12">
    <source>
        <dbReference type="RefSeq" id="XP_006031037.1"/>
    </source>
</evidence>
<dbReference type="PANTHER" id="PTHR11022:SF12">
    <property type="entry name" value="PEPTIDOGLYCAN RECOGNITION PROTEIN 3"/>
    <property type="match status" value="1"/>
</dbReference>
<accession>A0A1U7S8F7</accession>
<dbReference type="InterPro" id="IPR015510">
    <property type="entry name" value="PGRP"/>
</dbReference>
<sequence length="186" mass="20572">MMLRLAVLFSALCASSCQLACPPIISPAKWGSRPAKCAAPLSKVPPGNVIIIHTAGSACHTQPECSELLRNIQVFHRDMKEWCDISYNFLIGEDGNVYEGRGWLLEGAHTYGYNDLSLGIAFIGNFTERSPNEAAWKTLKNLLAYAVQSGYLASDYLLMAHSDVSNTVSPGKLIRETIKMWPHYKH</sequence>
<dbReference type="GO" id="GO:0042834">
    <property type="term" value="F:peptidoglycan binding"/>
    <property type="evidence" value="ECO:0007669"/>
    <property type="project" value="InterPro"/>
</dbReference>
<dbReference type="eggNOG" id="ENOG502S2KY">
    <property type="taxonomic scope" value="Eukaryota"/>
</dbReference>
<dbReference type="GO" id="GO:0045087">
    <property type="term" value="P:innate immune response"/>
    <property type="evidence" value="ECO:0007669"/>
    <property type="project" value="UniProtKB-KW"/>
</dbReference>
<reference evidence="12" key="1">
    <citation type="submission" date="2025-08" db="UniProtKB">
        <authorList>
            <consortium name="RefSeq"/>
        </authorList>
    </citation>
    <scope>IDENTIFICATION</scope>
</reference>
<evidence type="ECO:0000313" key="11">
    <source>
        <dbReference type="Proteomes" id="UP000189705"/>
    </source>
</evidence>
<evidence type="ECO:0000256" key="5">
    <source>
        <dbReference type="ARBA" id="ARBA00023157"/>
    </source>
</evidence>
<dbReference type="InterPro" id="IPR036505">
    <property type="entry name" value="Amidase/PGRP_sf"/>
</dbReference>
<evidence type="ECO:0000259" key="9">
    <source>
        <dbReference type="SMART" id="SM00644"/>
    </source>
</evidence>
<keyword evidence="3 8" id="KW-0732">Signal</keyword>
<dbReference type="AlphaFoldDB" id="A0A1U7S8F7"/>
<dbReference type="Gene3D" id="3.40.80.10">
    <property type="entry name" value="Peptidoglycan recognition protein-like"/>
    <property type="match status" value="1"/>
</dbReference>
<feature type="chain" id="PRO_5010575986" description="Peptidoglycan-recognition protein" evidence="8">
    <location>
        <begin position="18"/>
        <end position="186"/>
    </location>
</feature>
<dbReference type="Pfam" id="PF01510">
    <property type="entry name" value="Amidase_2"/>
    <property type="match status" value="1"/>
</dbReference>
<feature type="disulfide bond" evidence="7">
    <location>
        <begin position="59"/>
        <end position="65"/>
    </location>
</feature>
<evidence type="ECO:0000256" key="3">
    <source>
        <dbReference type="ARBA" id="ARBA00022729"/>
    </source>
</evidence>
<dbReference type="SMART" id="SM00644">
    <property type="entry name" value="Ami_2"/>
    <property type="match status" value="1"/>
</dbReference>
<dbReference type="InParanoid" id="A0A1U7S8F7"/>
<dbReference type="Proteomes" id="UP000189705">
    <property type="component" value="Unplaced"/>
</dbReference>
<dbReference type="SUPFAM" id="SSF55846">
    <property type="entry name" value="N-acetylmuramoyl-L-alanine amidase-like"/>
    <property type="match status" value="1"/>
</dbReference>